<evidence type="ECO:0000259" key="3">
    <source>
        <dbReference type="PROSITE" id="PS50977"/>
    </source>
</evidence>
<evidence type="ECO:0000256" key="2">
    <source>
        <dbReference type="PROSITE-ProRule" id="PRU00335"/>
    </source>
</evidence>
<keyword evidence="5" id="KW-1185">Reference proteome</keyword>
<keyword evidence="1 2" id="KW-0238">DNA-binding</keyword>
<dbReference type="InterPro" id="IPR001647">
    <property type="entry name" value="HTH_TetR"/>
</dbReference>
<evidence type="ECO:0000313" key="4">
    <source>
        <dbReference type="EMBL" id="MFC4598744.1"/>
    </source>
</evidence>
<dbReference type="Gene3D" id="1.10.357.10">
    <property type="entry name" value="Tetracycline Repressor, domain 2"/>
    <property type="match status" value="1"/>
</dbReference>
<proteinExistence type="predicted"/>
<dbReference type="Pfam" id="PF14278">
    <property type="entry name" value="TetR_C_8"/>
    <property type="match status" value="1"/>
</dbReference>
<dbReference type="Proteomes" id="UP001596028">
    <property type="component" value="Unassembled WGS sequence"/>
</dbReference>
<reference evidence="5" key="1">
    <citation type="journal article" date="2019" name="Int. J. Syst. Evol. Microbiol.">
        <title>The Global Catalogue of Microorganisms (GCM) 10K type strain sequencing project: providing services to taxonomists for standard genome sequencing and annotation.</title>
        <authorList>
            <consortium name="The Broad Institute Genomics Platform"/>
            <consortium name="The Broad Institute Genome Sequencing Center for Infectious Disease"/>
            <person name="Wu L."/>
            <person name="Ma J."/>
        </authorList>
    </citation>
    <scope>NUCLEOTIDE SEQUENCE [LARGE SCALE GENOMIC DNA]</scope>
    <source>
        <strain evidence="5">CCUG 49571</strain>
    </source>
</reference>
<organism evidence="4 5">
    <name type="scientific">Cohnella hongkongensis</name>
    <dbReference type="NCBI Taxonomy" id="178337"/>
    <lineage>
        <taxon>Bacteria</taxon>
        <taxon>Bacillati</taxon>
        <taxon>Bacillota</taxon>
        <taxon>Bacilli</taxon>
        <taxon>Bacillales</taxon>
        <taxon>Paenibacillaceae</taxon>
        <taxon>Cohnella</taxon>
    </lineage>
</organism>
<dbReference type="InterPro" id="IPR009057">
    <property type="entry name" value="Homeodomain-like_sf"/>
</dbReference>
<gene>
    <name evidence="4" type="ORF">ACFO3S_10900</name>
</gene>
<dbReference type="InterPro" id="IPR050624">
    <property type="entry name" value="HTH-type_Tx_Regulator"/>
</dbReference>
<sequence length="191" mass="22443">MYHINADPRSVQSKTMLYRALSQRMKEKNFQSITVKEVVHTAQIGRSTFYRNFDSLEDILQWKCDESFHALYGYIVQSIASQAVRTSDKFPFILPFFRYWHADSEIVELLIAANRIDIVFSAFEDTMKKLVLRLRPAMTKLSPQFDYFLAFRSGAIIRILLQWIQNGKNLSPEDMHRFIESQSEGFIPQME</sequence>
<protein>
    <submittedName>
        <fullName evidence="4">TetR-like C-terminal domain-containing protein</fullName>
    </submittedName>
</protein>
<feature type="DNA-binding region" description="H-T-H motif" evidence="2">
    <location>
        <begin position="34"/>
        <end position="53"/>
    </location>
</feature>
<dbReference type="InterPro" id="IPR039532">
    <property type="entry name" value="TetR_C_Firmicutes"/>
</dbReference>
<evidence type="ECO:0000256" key="1">
    <source>
        <dbReference type="ARBA" id="ARBA00023125"/>
    </source>
</evidence>
<dbReference type="PANTHER" id="PTHR43479">
    <property type="entry name" value="ACREF/ENVCD OPERON REPRESSOR-RELATED"/>
    <property type="match status" value="1"/>
</dbReference>
<evidence type="ECO:0000313" key="5">
    <source>
        <dbReference type="Proteomes" id="UP001596028"/>
    </source>
</evidence>
<name>A0ABV9FC31_9BACL</name>
<dbReference type="RefSeq" id="WP_378095301.1">
    <property type="nucleotide sequence ID" value="NZ_JBHSEP010000006.1"/>
</dbReference>
<dbReference type="EMBL" id="JBHSEP010000006">
    <property type="protein sequence ID" value="MFC4598744.1"/>
    <property type="molecule type" value="Genomic_DNA"/>
</dbReference>
<comment type="caution">
    <text evidence="4">The sequence shown here is derived from an EMBL/GenBank/DDBJ whole genome shotgun (WGS) entry which is preliminary data.</text>
</comment>
<dbReference type="PANTHER" id="PTHR43479:SF7">
    <property type="entry name" value="TETR-FAMILY TRANSCRIPTIONAL REGULATOR"/>
    <property type="match status" value="1"/>
</dbReference>
<accession>A0ABV9FC31</accession>
<feature type="domain" description="HTH tetR-type" evidence="3">
    <location>
        <begin position="11"/>
        <end position="71"/>
    </location>
</feature>
<dbReference type="SUPFAM" id="SSF46689">
    <property type="entry name" value="Homeodomain-like"/>
    <property type="match status" value="1"/>
</dbReference>
<dbReference type="PROSITE" id="PS50977">
    <property type="entry name" value="HTH_TETR_2"/>
    <property type="match status" value="1"/>
</dbReference>